<reference evidence="1 2" key="1">
    <citation type="journal article" date="2009" name="Stand. Genomic Sci.">
        <title>Complete genome sequence of Dyadobacter fermentans type strain (NS114).</title>
        <authorList>
            <person name="Lang E."/>
            <person name="Lapidus A."/>
            <person name="Chertkov O."/>
            <person name="Brettin T."/>
            <person name="Detter J.C."/>
            <person name="Han C."/>
            <person name="Copeland A."/>
            <person name="Glavina Del Rio T."/>
            <person name="Nolan M."/>
            <person name="Chen F."/>
            <person name="Lucas S."/>
            <person name="Tice H."/>
            <person name="Cheng J.F."/>
            <person name="Land M."/>
            <person name="Hauser L."/>
            <person name="Chang Y.J."/>
            <person name="Jeffries C.D."/>
            <person name="Kopitz M."/>
            <person name="Bruce D."/>
            <person name="Goodwin L."/>
            <person name="Pitluck S."/>
            <person name="Ovchinnikova G."/>
            <person name="Pati A."/>
            <person name="Ivanova N."/>
            <person name="Mavrommatis K."/>
            <person name="Chen A."/>
            <person name="Palaniappan K."/>
            <person name="Chain P."/>
            <person name="Bristow J."/>
            <person name="Eisen J.A."/>
            <person name="Markowitz V."/>
            <person name="Hugenholtz P."/>
            <person name="Goker M."/>
            <person name="Rohde M."/>
            <person name="Kyrpides N.C."/>
            <person name="Klenk H.P."/>
        </authorList>
    </citation>
    <scope>NUCLEOTIDE SEQUENCE [LARGE SCALE GENOMIC DNA]</scope>
    <source>
        <strain evidence="2">ATCC 700827 / DSM 18053 / CIP 107007 / KCTC 52180 / NS114</strain>
    </source>
</reference>
<dbReference type="KEGG" id="dfe:Dfer_4969"/>
<proteinExistence type="predicted"/>
<evidence type="ECO:0000313" key="1">
    <source>
        <dbReference type="EMBL" id="ACT96169.1"/>
    </source>
</evidence>
<sequence length="121" mass="13901">MTWNGLFLTCFVMCVFGACRQEEDGVFEITDPSKPYVFYDSAFHDAFCCVDATVTGEIDGTAQVQIQYVPQSEYWVGGFYLKPGRIDSLRLRKDFFYRKIKIYYVPGTAKKGYVKIVTKVL</sequence>
<dbReference type="STRING" id="471854.Dfer_4969"/>
<keyword evidence="2" id="KW-1185">Reference proteome</keyword>
<name>C6W6V8_DYAFD</name>
<protein>
    <submittedName>
        <fullName evidence="1">Uncharacterized protein</fullName>
    </submittedName>
</protein>
<dbReference type="EMBL" id="CP001619">
    <property type="protein sequence ID" value="ACT96169.1"/>
    <property type="molecule type" value="Genomic_DNA"/>
</dbReference>
<dbReference type="Proteomes" id="UP000002011">
    <property type="component" value="Chromosome"/>
</dbReference>
<accession>C6W6V8</accession>
<organism evidence="1 2">
    <name type="scientific">Dyadobacter fermentans (strain ATCC 700827 / DSM 18053 / CIP 107007 / KCTC 52180 / NS114)</name>
    <dbReference type="NCBI Taxonomy" id="471854"/>
    <lineage>
        <taxon>Bacteria</taxon>
        <taxon>Pseudomonadati</taxon>
        <taxon>Bacteroidota</taxon>
        <taxon>Cytophagia</taxon>
        <taxon>Cytophagales</taxon>
        <taxon>Spirosomataceae</taxon>
        <taxon>Dyadobacter</taxon>
    </lineage>
</organism>
<evidence type="ECO:0000313" key="2">
    <source>
        <dbReference type="Proteomes" id="UP000002011"/>
    </source>
</evidence>
<gene>
    <name evidence="1" type="ordered locus">Dfer_4969</name>
</gene>
<dbReference type="AlphaFoldDB" id="C6W6V8"/>
<dbReference type="HOGENOM" id="CLU_2034362_0_0_10"/>